<comment type="caution">
    <text evidence="1">The sequence shown here is derived from an EMBL/GenBank/DDBJ whole genome shotgun (WGS) entry which is preliminary data.</text>
</comment>
<dbReference type="AlphaFoldDB" id="A0A2J6WFC5"/>
<dbReference type="Proteomes" id="UP000237040">
    <property type="component" value="Unassembled WGS sequence"/>
</dbReference>
<proteinExistence type="predicted"/>
<dbReference type="PANTHER" id="PTHR30508">
    <property type="entry name" value="FES CLUSTER ASSEMBLY PROTEIN SUF"/>
    <property type="match status" value="1"/>
</dbReference>
<organism evidence="1 2">
    <name type="scientific">Caldisericum exile</name>
    <dbReference type="NCBI Taxonomy" id="693075"/>
    <lineage>
        <taxon>Bacteria</taxon>
        <taxon>Pseudomonadati</taxon>
        <taxon>Caldisericota/Cryosericota group</taxon>
        <taxon>Caldisericota</taxon>
        <taxon>Caldisericia</taxon>
        <taxon>Caldisericales</taxon>
        <taxon>Caldisericaceae</taxon>
        <taxon>Caldisericum</taxon>
    </lineage>
</organism>
<dbReference type="InterPro" id="IPR037284">
    <property type="entry name" value="SUF_FeS_clus_asmbl_SufBD_sf"/>
</dbReference>
<accession>A0A2J6WFC5</accession>
<sequence>MNSQKKVFEAPPLSYLIRALPGTKSRIPVQACFVLKSSKYDQLIHNIIIAEEVSELHISNGCTAANYYTEGKHISVTEVYVKKTPILLIPMIHNWAKEVDVRPRTGALVGENGNFISNYVSIPVRYSKKP</sequence>
<protein>
    <submittedName>
        <fullName evidence="1">Uncharacterized protein</fullName>
    </submittedName>
</protein>
<gene>
    <name evidence="1" type="ORF">C0189_01480</name>
</gene>
<evidence type="ECO:0000313" key="1">
    <source>
        <dbReference type="EMBL" id="PMP68307.1"/>
    </source>
</evidence>
<dbReference type="SUPFAM" id="SSF101960">
    <property type="entry name" value="Stabilizer of iron transporter SufD"/>
    <property type="match status" value="1"/>
</dbReference>
<dbReference type="PANTHER" id="PTHR30508:SF1">
    <property type="entry name" value="UPF0051 PROTEIN ABCI8, CHLOROPLASTIC-RELATED"/>
    <property type="match status" value="1"/>
</dbReference>
<reference evidence="1 2" key="1">
    <citation type="submission" date="2018-01" db="EMBL/GenBank/DDBJ databases">
        <title>Metagenomic assembled genomes from two thermal pools in the Uzon Caldera, Kamchatka, Russia.</title>
        <authorList>
            <person name="Wilkins L."/>
            <person name="Ettinger C."/>
        </authorList>
    </citation>
    <scope>NUCLEOTIDE SEQUENCE [LARGE SCALE GENOMIC DNA]</scope>
    <source>
        <strain evidence="1">ZAV-07</strain>
    </source>
</reference>
<dbReference type="EMBL" id="PNIL01000022">
    <property type="protein sequence ID" value="PMP68307.1"/>
    <property type="molecule type" value="Genomic_DNA"/>
</dbReference>
<dbReference type="GO" id="GO:0016226">
    <property type="term" value="P:iron-sulfur cluster assembly"/>
    <property type="evidence" value="ECO:0007669"/>
    <property type="project" value="InterPro"/>
</dbReference>
<name>A0A2J6WFC5_9BACT</name>
<dbReference type="InterPro" id="IPR055346">
    <property type="entry name" value="Fe-S_cluster_assembly_SufBD"/>
</dbReference>
<evidence type="ECO:0000313" key="2">
    <source>
        <dbReference type="Proteomes" id="UP000237040"/>
    </source>
</evidence>